<evidence type="ECO:0000313" key="1">
    <source>
        <dbReference type="Proteomes" id="UP000046392"/>
    </source>
</evidence>
<keyword evidence="1" id="KW-1185">Reference proteome</keyword>
<reference evidence="2" key="1">
    <citation type="submission" date="2017-02" db="UniProtKB">
        <authorList>
            <consortium name="WormBaseParasite"/>
        </authorList>
    </citation>
    <scope>IDENTIFICATION</scope>
</reference>
<protein>
    <submittedName>
        <fullName evidence="2">Doublecortin domain-containing protein</fullName>
    </submittedName>
</protein>
<accession>A0A0N5C3W0</accession>
<sequence length="87" mass="10190">MVLLELLYELTAVTYSQDINELSEMFLGKGIIARKYINDSKLDLIFDGPYEVKKITFNTLWYLKPGKHRLSRIHIKQAKIVRDGFEV</sequence>
<organism evidence="1 2">
    <name type="scientific">Strongyloides papillosus</name>
    <name type="common">Intestinal threadworm</name>
    <dbReference type="NCBI Taxonomy" id="174720"/>
    <lineage>
        <taxon>Eukaryota</taxon>
        <taxon>Metazoa</taxon>
        <taxon>Ecdysozoa</taxon>
        <taxon>Nematoda</taxon>
        <taxon>Chromadorea</taxon>
        <taxon>Rhabditida</taxon>
        <taxon>Tylenchina</taxon>
        <taxon>Panagrolaimomorpha</taxon>
        <taxon>Strongyloidoidea</taxon>
        <taxon>Strongyloididae</taxon>
        <taxon>Strongyloides</taxon>
    </lineage>
</organism>
<dbReference type="Proteomes" id="UP000046392">
    <property type="component" value="Unplaced"/>
</dbReference>
<dbReference type="WBParaSite" id="SPAL_0001264425.1">
    <property type="protein sequence ID" value="SPAL_0001264425.1"/>
    <property type="gene ID" value="SPAL_0001264425"/>
</dbReference>
<name>A0A0N5C3W0_STREA</name>
<evidence type="ECO:0000313" key="2">
    <source>
        <dbReference type="WBParaSite" id="SPAL_0001264425.1"/>
    </source>
</evidence>
<dbReference type="AlphaFoldDB" id="A0A0N5C3W0"/>
<proteinExistence type="predicted"/>